<dbReference type="PANTHER" id="PTHR44520">
    <property type="entry name" value="RESPONSE REGULATOR RCP1-RELATED"/>
    <property type="match status" value="1"/>
</dbReference>
<dbReference type="PROSITE" id="PS50110">
    <property type="entry name" value="RESPONSE_REGULATORY"/>
    <property type="match status" value="1"/>
</dbReference>
<dbReference type="SMART" id="SM00448">
    <property type="entry name" value="REC"/>
    <property type="match status" value="1"/>
</dbReference>
<evidence type="ECO:0000259" key="2">
    <source>
        <dbReference type="PROSITE" id="PS50110"/>
    </source>
</evidence>
<sequence>MNDLLIYLVDDDEDDRLLLRQAFRQHPALCQINEFIDGIELIKQLEQVPEGQYPNLILLDLNMPRIDGFDVLKIIKQRSDWHMIPVVILTTSDEQRDRQRSIELGADDYMVKPPSYSMLRSIIDRGIAIARQDAAENESSY</sequence>
<dbReference type="RefSeq" id="WP_169552036.1">
    <property type="nucleotide sequence ID" value="NZ_CP051677.1"/>
</dbReference>
<evidence type="ECO:0000256" key="1">
    <source>
        <dbReference type="PROSITE-ProRule" id="PRU00169"/>
    </source>
</evidence>
<dbReference type="AlphaFoldDB" id="A0A7L5DVS8"/>
<accession>A0A7L5DVS8</accession>
<feature type="modified residue" description="4-aspartylphosphate" evidence="1">
    <location>
        <position position="60"/>
    </location>
</feature>
<gene>
    <name evidence="3" type="ORF">HH216_17910</name>
</gene>
<name>A0A7L5DVS8_9BACT</name>
<organism evidence="3 4">
    <name type="scientific">Spirosoma rhododendri</name>
    <dbReference type="NCBI Taxonomy" id="2728024"/>
    <lineage>
        <taxon>Bacteria</taxon>
        <taxon>Pseudomonadati</taxon>
        <taxon>Bacteroidota</taxon>
        <taxon>Cytophagia</taxon>
        <taxon>Cytophagales</taxon>
        <taxon>Cytophagaceae</taxon>
        <taxon>Spirosoma</taxon>
    </lineage>
</organism>
<keyword evidence="4" id="KW-1185">Reference proteome</keyword>
<feature type="domain" description="Response regulatory" evidence="2">
    <location>
        <begin position="5"/>
        <end position="127"/>
    </location>
</feature>
<dbReference type="KEGG" id="srho:HH216_17910"/>
<proteinExistence type="predicted"/>
<protein>
    <submittedName>
        <fullName evidence="3">Response regulator</fullName>
    </submittedName>
</protein>
<dbReference type="InterPro" id="IPR052893">
    <property type="entry name" value="TCS_response_regulator"/>
</dbReference>
<dbReference type="InterPro" id="IPR011006">
    <property type="entry name" value="CheY-like_superfamily"/>
</dbReference>
<keyword evidence="1" id="KW-0597">Phosphoprotein</keyword>
<evidence type="ECO:0000313" key="3">
    <source>
        <dbReference type="EMBL" id="QJD80077.1"/>
    </source>
</evidence>
<dbReference type="Proteomes" id="UP000501128">
    <property type="component" value="Chromosome"/>
</dbReference>
<reference evidence="3 4" key="1">
    <citation type="submission" date="2020-04" db="EMBL/GenBank/DDBJ databases">
        <title>Genome sequencing of novel species.</title>
        <authorList>
            <person name="Heo J."/>
            <person name="Kim S.-J."/>
            <person name="Kim J.-S."/>
            <person name="Hong S.-B."/>
            <person name="Kwon S.-W."/>
        </authorList>
    </citation>
    <scope>NUCLEOTIDE SEQUENCE [LARGE SCALE GENOMIC DNA]</scope>
    <source>
        <strain evidence="3 4">CJU-R4</strain>
    </source>
</reference>
<dbReference type="InterPro" id="IPR001789">
    <property type="entry name" value="Sig_transdc_resp-reg_receiver"/>
</dbReference>
<dbReference type="SUPFAM" id="SSF52172">
    <property type="entry name" value="CheY-like"/>
    <property type="match status" value="1"/>
</dbReference>
<dbReference type="Pfam" id="PF00072">
    <property type="entry name" value="Response_reg"/>
    <property type="match status" value="1"/>
</dbReference>
<dbReference type="Gene3D" id="3.40.50.2300">
    <property type="match status" value="1"/>
</dbReference>
<dbReference type="EMBL" id="CP051677">
    <property type="protein sequence ID" value="QJD80077.1"/>
    <property type="molecule type" value="Genomic_DNA"/>
</dbReference>
<evidence type="ECO:0000313" key="4">
    <source>
        <dbReference type="Proteomes" id="UP000501128"/>
    </source>
</evidence>
<dbReference type="GO" id="GO:0000160">
    <property type="term" value="P:phosphorelay signal transduction system"/>
    <property type="evidence" value="ECO:0007669"/>
    <property type="project" value="InterPro"/>
</dbReference>